<evidence type="ECO:0000313" key="1">
    <source>
        <dbReference type="EMBL" id="KAI8021649.1"/>
    </source>
</evidence>
<reference evidence="1 2" key="1">
    <citation type="journal article" date="2022" name="Plant J.">
        <title>Chromosome-level genome of Camellia lanceoleosa provides a valuable resource for understanding genome evolution and self-incompatibility.</title>
        <authorList>
            <person name="Gong W."/>
            <person name="Xiao S."/>
            <person name="Wang L."/>
            <person name="Liao Z."/>
            <person name="Chang Y."/>
            <person name="Mo W."/>
            <person name="Hu G."/>
            <person name="Li W."/>
            <person name="Zhao G."/>
            <person name="Zhu H."/>
            <person name="Hu X."/>
            <person name="Ji K."/>
            <person name="Xiang X."/>
            <person name="Song Q."/>
            <person name="Yuan D."/>
            <person name="Jin S."/>
            <person name="Zhang L."/>
        </authorList>
    </citation>
    <scope>NUCLEOTIDE SEQUENCE [LARGE SCALE GENOMIC DNA]</scope>
    <source>
        <strain evidence="1">SQ_2022a</strain>
    </source>
</reference>
<evidence type="ECO:0000313" key="2">
    <source>
        <dbReference type="Proteomes" id="UP001060215"/>
    </source>
</evidence>
<gene>
    <name evidence="1" type="ORF">LOK49_LG03G00837</name>
</gene>
<protein>
    <submittedName>
        <fullName evidence="1">Uncharacterized protein</fullName>
    </submittedName>
</protein>
<accession>A0ACC0I917</accession>
<organism evidence="1 2">
    <name type="scientific">Camellia lanceoleosa</name>
    <dbReference type="NCBI Taxonomy" id="1840588"/>
    <lineage>
        <taxon>Eukaryota</taxon>
        <taxon>Viridiplantae</taxon>
        <taxon>Streptophyta</taxon>
        <taxon>Embryophyta</taxon>
        <taxon>Tracheophyta</taxon>
        <taxon>Spermatophyta</taxon>
        <taxon>Magnoliopsida</taxon>
        <taxon>eudicotyledons</taxon>
        <taxon>Gunneridae</taxon>
        <taxon>Pentapetalae</taxon>
        <taxon>asterids</taxon>
        <taxon>Ericales</taxon>
        <taxon>Theaceae</taxon>
        <taxon>Camellia</taxon>
    </lineage>
</organism>
<keyword evidence="2" id="KW-1185">Reference proteome</keyword>
<proteinExistence type="predicted"/>
<name>A0ACC0I917_9ERIC</name>
<dbReference type="EMBL" id="CM045763">
    <property type="protein sequence ID" value="KAI8021649.1"/>
    <property type="molecule type" value="Genomic_DNA"/>
</dbReference>
<comment type="caution">
    <text evidence="1">The sequence shown here is derived from an EMBL/GenBank/DDBJ whole genome shotgun (WGS) entry which is preliminary data.</text>
</comment>
<sequence>MTSATTTSSNGRSIRKVICDAGAGARVYFTVYEHLKELLCSHADNSGQLTFGANMIAASGAGAATATATNPLWVVKTRLQCHNANFSGLSSGLLPSLAGISHVAIQFPAYEKIKSYFAKRGKVVRSRLQEQGQVKNSQVRYDGVVDCIKKRDTIIEIFYEKHLGQLIDVITSSCPPNSIDQSVSKSVGFGSAENEIRAKPEILLNICELLCFCVLHHLHRIKCNFLLHNVIDKVLFLTHRKEKYLVLAAVRFFRTVISRSVRDEGIWLASYKDVSKFRRVGITPKFQCKTGEEAHQKPGRSHLKLILETEFQCKTGEEAHQKPEFQCKTGEEAHQKPGRSHLKLILETDSSIERMTTMVGEVAFQCLQLEKELRPTMDEVLESLKEIQGSKMRTMESGVVEYRPPPLPEGDDIELIKNSKEPSSPNSVTDR</sequence>
<dbReference type="Proteomes" id="UP001060215">
    <property type="component" value="Chromosome 6"/>
</dbReference>